<proteinExistence type="predicted"/>
<organism evidence="3 4">
    <name type="scientific">Nocardioides jishulii</name>
    <dbReference type="NCBI Taxonomy" id="2575440"/>
    <lineage>
        <taxon>Bacteria</taxon>
        <taxon>Bacillati</taxon>
        <taxon>Actinomycetota</taxon>
        <taxon>Actinomycetes</taxon>
        <taxon>Propionibacteriales</taxon>
        <taxon>Nocardioidaceae</taxon>
        <taxon>Nocardioides</taxon>
    </lineage>
</organism>
<evidence type="ECO:0000313" key="4">
    <source>
        <dbReference type="Proteomes" id="UP000307808"/>
    </source>
</evidence>
<feature type="compositionally biased region" description="Low complexity" evidence="1">
    <location>
        <begin position="206"/>
        <end position="222"/>
    </location>
</feature>
<evidence type="ECO:0000256" key="2">
    <source>
        <dbReference type="SAM" id="SignalP"/>
    </source>
</evidence>
<dbReference type="PROSITE" id="PS51257">
    <property type="entry name" value="PROKAR_LIPOPROTEIN"/>
    <property type="match status" value="1"/>
</dbReference>
<feature type="compositionally biased region" description="Polar residues" evidence="1">
    <location>
        <begin position="231"/>
        <end position="242"/>
    </location>
</feature>
<feature type="region of interest" description="Disordered" evidence="1">
    <location>
        <begin position="200"/>
        <end position="242"/>
    </location>
</feature>
<reference evidence="3 4" key="1">
    <citation type="submission" date="2019-04" db="EMBL/GenBank/DDBJ databases">
        <authorList>
            <person name="Dong K."/>
        </authorList>
    </citation>
    <scope>NUCLEOTIDE SEQUENCE [LARGE SCALE GENOMIC DNA]</scope>
    <source>
        <strain evidence="4">dk3543</strain>
    </source>
</reference>
<evidence type="ECO:0000256" key="1">
    <source>
        <dbReference type="SAM" id="MobiDB-lite"/>
    </source>
</evidence>
<keyword evidence="2" id="KW-0732">Signal</keyword>
<keyword evidence="4" id="KW-1185">Reference proteome</keyword>
<feature type="chain" id="PRO_5039236033" description="DUF1795 domain-containing protein" evidence="2">
    <location>
        <begin position="27"/>
        <end position="242"/>
    </location>
</feature>
<gene>
    <name evidence="3" type="ORF">FC770_01980</name>
</gene>
<dbReference type="AlphaFoldDB" id="A0A4U2YTI9"/>
<protein>
    <recommendedName>
        <fullName evidence="5">DUF1795 domain-containing protein</fullName>
    </recommendedName>
</protein>
<feature type="signal peptide" evidence="2">
    <location>
        <begin position="1"/>
        <end position="26"/>
    </location>
</feature>
<accession>A0A4U2YTI9</accession>
<dbReference type="EMBL" id="SZPY01000001">
    <property type="protein sequence ID" value="TKI63972.1"/>
    <property type="molecule type" value="Genomic_DNA"/>
</dbReference>
<dbReference type="RefSeq" id="WP_137064436.1">
    <property type="nucleotide sequence ID" value="NZ_CP040748.1"/>
</dbReference>
<dbReference type="OrthoDB" id="9945417at2"/>
<evidence type="ECO:0000313" key="3">
    <source>
        <dbReference type="EMBL" id="TKI63972.1"/>
    </source>
</evidence>
<sequence>MSSPNRSAVARTGAAAASLGLVALLAACSNGNVEIGDARTNNTGPILTSAPSASPTLSEYLDPQPSVLGDVTLHLPLGWTAYEGQPLATAGADADVQGSLQVSALPAEGNTAEQWAEAIVAGETDLVQQGDALTLNDPLTAPGDRPVLHISHDYADGLANFFVAVEADTLYLLRFSGDGSTRAQLAAAESASTMTIQLQARPTDPTTPMGTVTPQTGVPTTTADVEPDQSEAPTTSGAGVPQ</sequence>
<dbReference type="Proteomes" id="UP000307808">
    <property type="component" value="Unassembled WGS sequence"/>
</dbReference>
<name>A0A4U2YTI9_9ACTN</name>
<comment type="caution">
    <text evidence="3">The sequence shown here is derived from an EMBL/GenBank/DDBJ whole genome shotgun (WGS) entry which is preliminary data.</text>
</comment>
<evidence type="ECO:0008006" key="5">
    <source>
        <dbReference type="Google" id="ProtNLM"/>
    </source>
</evidence>